<dbReference type="PANTHER" id="PTHR30483">
    <property type="entry name" value="LEUCINE-SPECIFIC-BINDING PROTEIN"/>
    <property type="match status" value="1"/>
</dbReference>
<keyword evidence="2" id="KW-0732">Signal</keyword>
<protein>
    <submittedName>
        <fullName evidence="4">ABC transporter substrate-binding protein</fullName>
    </submittedName>
</protein>
<evidence type="ECO:0000256" key="2">
    <source>
        <dbReference type="ARBA" id="ARBA00022729"/>
    </source>
</evidence>
<organism evidence="4 5">
    <name type="scientific">Pusillimonas minor</name>
    <dbReference type="NCBI Taxonomy" id="2697024"/>
    <lineage>
        <taxon>Bacteria</taxon>
        <taxon>Pseudomonadati</taxon>
        <taxon>Pseudomonadota</taxon>
        <taxon>Betaproteobacteria</taxon>
        <taxon>Burkholderiales</taxon>
        <taxon>Alcaligenaceae</taxon>
        <taxon>Pusillimonas</taxon>
    </lineage>
</organism>
<evidence type="ECO:0000313" key="5">
    <source>
        <dbReference type="Proteomes" id="UP000545386"/>
    </source>
</evidence>
<comment type="caution">
    <text evidence="4">The sequence shown here is derived from an EMBL/GenBank/DDBJ whole genome shotgun (WGS) entry which is preliminary data.</text>
</comment>
<proteinExistence type="inferred from homology"/>
<evidence type="ECO:0000259" key="3">
    <source>
        <dbReference type="Pfam" id="PF13458"/>
    </source>
</evidence>
<evidence type="ECO:0000313" key="4">
    <source>
        <dbReference type="EMBL" id="MBC2769030.1"/>
    </source>
</evidence>
<dbReference type="InterPro" id="IPR028081">
    <property type="entry name" value="Leu-bd"/>
</dbReference>
<reference evidence="4 5" key="1">
    <citation type="submission" date="2020-08" db="EMBL/GenBank/DDBJ databases">
        <title>Paraeoetvoesia sp. YC-7-48 draft genome sequence.</title>
        <authorList>
            <person name="Yao L."/>
        </authorList>
    </citation>
    <scope>NUCLEOTIDE SEQUENCE [LARGE SCALE GENOMIC DNA]</scope>
    <source>
        <strain evidence="5">YC-7-48</strain>
    </source>
</reference>
<dbReference type="PANTHER" id="PTHR30483:SF38">
    <property type="entry name" value="BLR7848 PROTEIN"/>
    <property type="match status" value="1"/>
</dbReference>
<feature type="domain" description="Leucine-binding protein" evidence="3">
    <location>
        <begin position="47"/>
        <end position="386"/>
    </location>
</feature>
<name>A0A842HP20_9BURK</name>
<dbReference type="Gene3D" id="3.40.50.2300">
    <property type="match status" value="2"/>
</dbReference>
<evidence type="ECO:0000256" key="1">
    <source>
        <dbReference type="ARBA" id="ARBA00010062"/>
    </source>
</evidence>
<dbReference type="RefSeq" id="WP_185778830.1">
    <property type="nucleotide sequence ID" value="NZ_JACJUU010000002.1"/>
</dbReference>
<dbReference type="InterPro" id="IPR051010">
    <property type="entry name" value="BCAA_transport"/>
</dbReference>
<dbReference type="AlphaFoldDB" id="A0A842HP20"/>
<comment type="similarity">
    <text evidence="1">Belongs to the leucine-binding protein family.</text>
</comment>
<accession>A0A842HP20</accession>
<sequence length="406" mass="42715">MFPKTFIAYPTNPGKPAGAAPRSEWKKTLLSCATAVALLGTTSANAEITVGVILSLTGPAASLGKPAENTVKLWPDTIGGEKARVIVLNDNSDPTEAAKQAAKLITEEKVDVLVGSSITPPSIAIVEVAGRNGTPLVSLGGGNAIIEPQEGPRTWAFKIPAPEALSVQRTIQDMKARQVKKVGVIAVTTGYGDGFLNAFQKQAQAEGIEITATARIGAQDISATTQAVQMISAKPDAVYIFSFGTPGATPQMELLKRGYKGIIYQTHGVANADYLRLGGAALNGTLLAVAPVLVAEQLPDDNPTKKPGLEYVTKYEGKYGPGTRSLFGSTAWTAYNMLDATIPAAAQKAKPGTAEFRSALRDALEGMKEVVSPEGVFNMSPDNHNGLDARGQVMVKVEDGKWKLEQ</sequence>
<dbReference type="Pfam" id="PF13458">
    <property type="entry name" value="Peripla_BP_6"/>
    <property type="match status" value="1"/>
</dbReference>
<dbReference type="InterPro" id="IPR028082">
    <property type="entry name" value="Peripla_BP_I"/>
</dbReference>
<dbReference type="CDD" id="cd06333">
    <property type="entry name" value="PBP1_ABC_RPA1789-like"/>
    <property type="match status" value="1"/>
</dbReference>
<keyword evidence="5" id="KW-1185">Reference proteome</keyword>
<gene>
    <name evidence="4" type="ORF">GTU67_03760</name>
</gene>
<dbReference type="Proteomes" id="UP000545386">
    <property type="component" value="Unassembled WGS sequence"/>
</dbReference>
<dbReference type="EMBL" id="JACJUU010000002">
    <property type="protein sequence ID" value="MBC2769030.1"/>
    <property type="molecule type" value="Genomic_DNA"/>
</dbReference>
<dbReference type="SUPFAM" id="SSF53822">
    <property type="entry name" value="Periplasmic binding protein-like I"/>
    <property type="match status" value="1"/>
</dbReference>